<dbReference type="AlphaFoldDB" id="A0A9D4EXS7"/>
<name>A0A9D4EXS7_DREPO</name>
<feature type="region of interest" description="Disordered" evidence="1">
    <location>
        <begin position="83"/>
        <end position="111"/>
    </location>
</feature>
<sequence length="111" mass="12739">MLLGSQTMTKSFLTQIPNRSTRRCRPDVDTCFFKANCDLLKVKAAVISENINTMFINNTAIHKLWDPFKTDLISAIHEHIPSKMKTNTSPTPWITRKVSRRKPVSTRKPKP</sequence>
<reference evidence="2" key="1">
    <citation type="journal article" date="2019" name="bioRxiv">
        <title>The Genome of the Zebra Mussel, Dreissena polymorpha: A Resource for Invasive Species Research.</title>
        <authorList>
            <person name="McCartney M.A."/>
            <person name="Auch B."/>
            <person name="Kono T."/>
            <person name="Mallez S."/>
            <person name="Zhang Y."/>
            <person name="Obille A."/>
            <person name="Becker A."/>
            <person name="Abrahante J.E."/>
            <person name="Garbe J."/>
            <person name="Badalamenti J.P."/>
            <person name="Herman A."/>
            <person name="Mangelson H."/>
            <person name="Liachko I."/>
            <person name="Sullivan S."/>
            <person name="Sone E.D."/>
            <person name="Koren S."/>
            <person name="Silverstein K.A.T."/>
            <person name="Beckman K.B."/>
            <person name="Gohl D.M."/>
        </authorList>
    </citation>
    <scope>NUCLEOTIDE SEQUENCE</scope>
    <source>
        <strain evidence="2">Duluth1</strain>
        <tissue evidence="2">Whole animal</tissue>
    </source>
</reference>
<evidence type="ECO:0000313" key="2">
    <source>
        <dbReference type="EMBL" id="KAH3787408.1"/>
    </source>
</evidence>
<reference evidence="2" key="2">
    <citation type="submission" date="2020-11" db="EMBL/GenBank/DDBJ databases">
        <authorList>
            <person name="McCartney M.A."/>
            <person name="Auch B."/>
            <person name="Kono T."/>
            <person name="Mallez S."/>
            <person name="Becker A."/>
            <person name="Gohl D.M."/>
            <person name="Silverstein K.A.T."/>
            <person name="Koren S."/>
            <person name="Bechman K.B."/>
            <person name="Herman A."/>
            <person name="Abrahante J.E."/>
            <person name="Garbe J."/>
        </authorList>
    </citation>
    <scope>NUCLEOTIDE SEQUENCE</scope>
    <source>
        <strain evidence="2">Duluth1</strain>
        <tissue evidence="2">Whole animal</tissue>
    </source>
</reference>
<feature type="compositionally biased region" description="Basic residues" evidence="1">
    <location>
        <begin position="97"/>
        <end position="111"/>
    </location>
</feature>
<evidence type="ECO:0000256" key="1">
    <source>
        <dbReference type="SAM" id="MobiDB-lite"/>
    </source>
</evidence>
<keyword evidence="3" id="KW-1185">Reference proteome</keyword>
<comment type="caution">
    <text evidence="2">The sequence shown here is derived from an EMBL/GenBank/DDBJ whole genome shotgun (WGS) entry which is preliminary data.</text>
</comment>
<accession>A0A9D4EXS7</accession>
<gene>
    <name evidence="2" type="ORF">DPMN_165532</name>
</gene>
<evidence type="ECO:0000313" key="3">
    <source>
        <dbReference type="Proteomes" id="UP000828390"/>
    </source>
</evidence>
<proteinExistence type="predicted"/>
<protein>
    <submittedName>
        <fullName evidence="2">Uncharacterized protein</fullName>
    </submittedName>
</protein>
<dbReference type="EMBL" id="JAIWYP010000008">
    <property type="protein sequence ID" value="KAH3787408.1"/>
    <property type="molecule type" value="Genomic_DNA"/>
</dbReference>
<dbReference type="Proteomes" id="UP000828390">
    <property type="component" value="Unassembled WGS sequence"/>
</dbReference>
<organism evidence="2 3">
    <name type="scientific">Dreissena polymorpha</name>
    <name type="common">Zebra mussel</name>
    <name type="synonym">Mytilus polymorpha</name>
    <dbReference type="NCBI Taxonomy" id="45954"/>
    <lineage>
        <taxon>Eukaryota</taxon>
        <taxon>Metazoa</taxon>
        <taxon>Spiralia</taxon>
        <taxon>Lophotrochozoa</taxon>
        <taxon>Mollusca</taxon>
        <taxon>Bivalvia</taxon>
        <taxon>Autobranchia</taxon>
        <taxon>Heteroconchia</taxon>
        <taxon>Euheterodonta</taxon>
        <taxon>Imparidentia</taxon>
        <taxon>Neoheterodontei</taxon>
        <taxon>Myida</taxon>
        <taxon>Dreissenoidea</taxon>
        <taxon>Dreissenidae</taxon>
        <taxon>Dreissena</taxon>
    </lineage>
</organism>